<feature type="domain" description="Beta-lactamase class A catalytic" evidence="3">
    <location>
        <begin position="135"/>
        <end position="270"/>
    </location>
</feature>
<evidence type="ECO:0000256" key="2">
    <source>
        <dbReference type="SAM" id="SignalP"/>
    </source>
</evidence>
<name>A0ABT5T028_9PSEU</name>
<dbReference type="RefSeq" id="WP_274203000.1">
    <property type="nucleotide sequence ID" value="NZ_JAQZAO010000013.1"/>
</dbReference>
<feature type="signal peptide" evidence="2">
    <location>
        <begin position="1"/>
        <end position="35"/>
    </location>
</feature>
<dbReference type="InterPro" id="IPR000871">
    <property type="entry name" value="Beta-lactam_class-A"/>
</dbReference>
<feature type="compositionally biased region" description="Pro residues" evidence="1">
    <location>
        <begin position="33"/>
        <end position="42"/>
    </location>
</feature>
<keyword evidence="5" id="KW-1185">Reference proteome</keyword>
<dbReference type="Proteomes" id="UP001300763">
    <property type="component" value="Unassembled WGS sequence"/>
</dbReference>
<reference evidence="4 5" key="1">
    <citation type="submission" date="2023-02" db="EMBL/GenBank/DDBJ databases">
        <title>Genome sequencing required for Actinomycetospora new species description.</title>
        <authorList>
            <person name="Saimee Y."/>
            <person name="Duangmal K."/>
        </authorList>
    </citation>
    <scope>NUCLEOTIDE SEQUENCE [LARGE SCALE GENOMIC DNA]</scope>
    <source>
        <strain evidence="4 5">DW7H6</strain>
    </source>
</reference>
<gene>
    <name evidence="4" type="ORF">PGB27_24250</name>
</gene>
<dbReference type="PROSITE" id="PS51257">
    <property type="entry name" value="PROKAR_LIPOPROTEIN"/>
    <property type="match status" value="1"/>
</dbReference>
<dbReference type="PANTHER" id="PTHR35333">
    <property type="entry name" value="BETA-LACTAMASE"/>
    <property type="match status" value="1"/>
</dbReference>
<comment type="caution">
    <text evidence="4">The sequence shown here is derived from an EMBL/GenBank/DDBJ whole genome shotgun (WGS) entry which is preliminary data.</text>
</comment>
<dbReference type="EMBL" id="JAQZAO010000013">
    <property type="protein sequence ID" value="MDD7968467.1"/>
    <property type="molecule type" value="Genomic_DNA"/>
</dbReference>
<feature type="region of interest" description="Disordered" evidence="1">
    <location>
        <begin position="30"/>
        <end position="58"/>
    </location>
</feature>
<dbReference type="SUPFAM" id="SSF56601">
    <property type="entry name" value="beta-lactamase/transpeptidase-like"/>
    <property type="match status" value="1"/>
</dbReference>
<feature type="compositionally biased region" description="Low complexity" evidence="1">
    <location>
        <begin position="43"/>
        <end position="58"/>
    </location>
</feature>
<sequence length="298" mass="30391">MILERRLRRGRLAAALVVATLVAGCSVGGSAPAPAPAPPPAAAPTTAPPTTTAPAPSRAQAAVDATASAAEERSGVTLGVAVLDRATGQTAANGEGATPLRAASVAKLFTIVDILTRREAGQLTTTPADEERFRRALSLSDDDAMNALWSTYGGPAGIERVASMLGLAETSPPADTSQWGEVRTSARDVAALYAFVTSGLRPDDRDLVLQSLADAPSTAADGFDQGFGLLDPARRGSAVAKQGWLCCLGSSVDLHSAGFPDADGRYVVVLLSNQPRGYAAARTLLDDAASAARDALGD</sequence>
<dbReference type="InterPro" id="IPR012338">
    <property type="entry name" value="Beta-lactam/transpept-like"/>
</dbReference>
<proteinExistence type="predicted"/>
<accession>A0ABT5T028</accession>
<evidence type="ECO:0000259" key="3">
    <source>
        <dbReference type="Pfam" id="PF13354"/>
    </source>
</evidence>
<dbReference type="Pfam" id="PF13354">
    <property type="entry name" value="Beta-lactamase2"/>
    <property type="match status" value="1"/>
</dbReference>
<evidence type="ECO:0000256" key="1">
    <source>
        <dbReference type="SAM" id="MobiDB-lite"/>
    </source>
</evidence>
<protein>
    <recommendedName>
        <fullName evidence="3">Beta-lactamase class A catalytic domain-containing protein</fullName>
    </recommendedName>
</protein>
<keyword evidence="2" id="KW-0732">Signal</keyword>
<dbReference type="InterPro" id="IPR045155">
    <property type="entry name" value="Beta-lactam_cat"/>
</dbReference>
<evidence type="ECO:0000313" key="5">
    <source>
        <dbReference type="Proteomes" id="UP001300763"/>
    </source>
</evidence>
<organism evidence="4 5">
    <name type="scientific">Actinomycetospora lemnae</name>
    <dbReference type="NCBI Taxonomy" id="3019891"/>
    <lineage>
        <taxon>Bacteria</taxon>
        <taxon>Bacillati</taxon>
        <taxon>Actinomycetota</taxon>
        <taxon>Actinomycetes</taxon>
        <taxon>Pseudonocardiales</taxon>
        <taxon>Pseudonocardiaceae</taxon>
        <taxon>Actinomycetospora</taxon>
    </lineage>
</organism>
<feature type="chain" id="PRO_5046076068" description="Beta-lactamase class A catalytic domain-containing protein" evidence="2">
    <location>
        <begin position="36"/>
        <end position="298"/>
    </location>
</feature>
<evidence type="ECO:0000313" key="4">
    <source>
        <dbReference type="EMBL" id="MDD7968467.1"/>
    </source>
</evidence>
<dbReference type="PANTHER" id="PTHR35333:SF3">
    <property type="entry name" value="BETA-LACTAMASE-TYPE TRANSPEPTIDASE FOLD CONTAINING PROTEIN"/>
    <property type="match status" value="1"/>
</dbReference>
<dbReference type="Gene3D" id="3.40.710.10">
    <property type="entry name" value="DD-peptidase/beta-lactamase superfamily"/>
    <property type="match status" value="1"/>
</dbReference>